<evidence type="ECO:0000313" key="3">
    <source>
        <dbReference type="Proteomes" id="UP001497512"/>
    </source>
</evidence>
<dbReference type="EMBL" id="OZ019900">
    <property type="protein sequence ID" value="CAK9234148.1"/>
    <property type="molecule type" value="Genomic_DNA"/>
</dbReference>
<gene>
    <name evidence="2" type="ORF">CSSPTR1EN2_LOCUS22061</name>
</gene>
<reference evidence="2" key="1">
    <citation type="submission" date="2024-02" db="EMBL/GenBank/DDBJ databases">
        <authorList>
            <consortium name="ELIXIR-Norway"/>
            <consortium name="Elixir Norway"/>
        </authorList>
    </citation>
    <scope>NUCLEOTIDE SEQUENCE</scope>
</reference>
<accession>A0ABP0UZP2</accession>
<dbReference type="PANTHER" id="PTHR31606">
    <property type="entry name" value="WW DOMAIN BINDING PROTEIN 2, ISOFORM E"/>
    <property type="match status" value="1"/>
</dbReference>
<feature type="compositionally biased region" description="Polar residues" evidence="1">
    <location>
        <begin position="182"/>
        <end position="192"/>
    </location>
</feature>
<feature type="region of interest" description="Disordered" evidence="1">
    <location>
        <begin position="178"/>
        <end position="208"/>
    </location>
</feature>
<evidence type="ECO:0000256" key="1">
    <source>
        <dbReference type="SAM" id="MobiDB-lite"/>
    </source>
</evidence>
<dbReference type="Proteomes" id="UP001497512">
    <property type="component" value="Chromosome 8"/>
</dbReference>
<keyword evidence="3" id="KW-1185">Reference proteome</keyword>
<evidence type="ECO:0000313" key="2">
    <source>
        <dbReference type="EMBL" id="CAK9234148.1"/>
    </source>
</evidence>
<dbReference type="InterPro" id="IPR044852">
    <property type="entry name" value="WBP2-like"/>
</dbReference>
<dbReference type="CDD" id="cd13214">
    <property type="entry name" value="PH-GRAM_WBP2"/>
    <property type="match status" value="1"/>
</dbReference>
<sequence>MAVNPQLYGNGTPVPFVNEVFLLRRESVEFVVDKLPGAPGGKLSGKGTIYMSTFRIVFVLSHSVGDIFAFDIPLLFIHEESFNQPIFFCNNLSGKVYPVIPEGANQALYTAHTFKIMFVEGGVGTFIPLFMNLIKSVRAAERESLATQPSAPPADPLPTAQAPVDELIQHAYIDPHDPTKLYLQQPSESQPTLRRRNYSTRTAEEGQM</sequence>
<dbReference type="SUPFAM" id="SSF50729">
    <property type="entry name" value="PH domain-like"/>
    <property type="match status" value="1"/>
</dbReference>
<name>A0ABP0UZP2_9BRYO</name>
<proteinExistence type="predicted"/>
<dbReference type="PANTHER" id="PTHR31606:SF1">
    <property type="entry name" value="WW DOMAIN BINDING PROTEIN 2, ISOFORM E"/>
    <property type="match status" value="1"/>
</dbReference>
<protein>
    <submittedName>
        <fullName evidence="2">Uncharacterized protein</fullName>
    </submittedName>
</protein>
<organism evidence="2 3">
    <name type="scientific">Sphagnum troendelagicum</name>
    <dbReference type="NCBI Taxonomy" id="128251"/>
    <lineage>
        <taxon>Eukaryota</taxon>
        <taxon>Viridiplantae</taxon>
        <taxon>Streptophyta</taxon>
        <taxon>Embryophyta</taxon>
        <taxon>Bryophyta</taxon>
        <taxon>Sphagnophytina</taxon>
        <taxon>Sphagnopsida</taxon>
        <taxon>Sphagnales</taxon>
        <taxon>Sphagnaceae</taxon>
        <taxon>Sphagnum</taxon>
    </lineage>
</organism>